<dbReference type="InterPro" id="IPR002513">
    <property type="entry name" value="Tn3_Tnp_DDE_dom"/>
</dbReference>
<evidence type="ECO:0000313" key="4">
    <source>
        <dbReference type="Proteomes" id="UP001230426"/>
    </source>
</evidence>
<feature type="region of interest" description="Disordered" evidence="1">
    <location>
        <begin position="154"/>
        <end position="222"/>
    </location>
</feature>
<keyword evidence="4" id="KW-1185">Reference proteome</keyword>
<reference evidence="3 4" key="1">
    <citation type="submission" date="2023-07" db="EMBL/GenBank/DDBJ databases">
        <title>Sequencing the genomes of 1000 actinobacteria strains.</title>
        <authorList>
            <person name="Klenk H.-P."/>
        </authorList>
    </citation>
    <scope>NUCLEOTIDE SEQUENCE [LARGE SCALE GENOMIC DNA]</scope>
    <source>
        <strain evidence="3 4">DSM 44109</strain>
    </source>
</reference>
<feature type="domain" description="Tn3 transposase DDE" evidence="2">
    <location>
        <begin position="1"/>
        <end position="112"/>
    </location>
</feature>
<proteinExistence type="predicted"/>
<gene>
    <name evidence="3" type="ORF">J2S55_008185</name>
</gene>
<name>A0ABT9RI09_9ACTN</name>
<dbReference type="EMBL" id="JAUSRB010000002">
    <property type="protein sequence ID" value="MDP9868919.1"/>
    <property type="molecule type" value="Genomic_DNA"/>
</dbReference>
<dbReference type="Proteomes" id="UP001230426">
    <property type="component" value="Unassembled WGS sequence"/>
</dbReference>
<evidence type="ECO:0000259" key="2">
    <source>
        <dbReference type="Pfam" id="PF01526"/>
    </source>
</evidence>
<feature type="compositionally biased region" description="Polar residues" evidence="1">
    <location>
        <begin position="213"/>
        <end position="222"/>
    </location>
</feature>
<evidence type="ECO:0000256" key="1">
    <source>
        <dbReference type="SAM" id="MobiDB-lite"/>
    </source>
</evidence>
<protein>
    <recommendedName>
        <fullName evidence="2">Tn3 transposase DDE domain-containing protein</fullName>
    </recommendedName>
</protein>
<sequence>MIKYATALRLGTAEAEQVLRRFAKGGPKQPVYRAMEELGRVVRTIFACDYLAGEDLRRQINSGLQVVENWNGANGKIFYGKEGVLTGPDREHAEVSMLALHLLQSCLVLVTARLPPERPPPRPFDGFAAVDDVVTARRHPRGDGLLNLVARAPRRRHRRRCGSPRATGPRPGWAVRPPVAGPGDERGQVDAVLAGLSRTASSPIRRSGWKLSVTRSPGSTGP</sequence>
<dbReference type="Pfam" id="PF01526">
    <property type="entry name" value="DDE_Tnp_Tn3"/>
    <property type="match status" value="1"/>
</dbReference>
<accession>A0ABT9RI09</accession>
<organism evidence="3 4">
    <name type="scientific">Streptosporangium brasiliense</name>
    <dbReference type="NCBI Taxonomy" id="47480"/>
    <lineage>
        <taxon>Bacteria</taxon>
        <taxon>Bacillati</taxon>
        <taxon>Actinomycetota</taxon>
        <taxon>Actinomycetes</taxon>
        <taxon>Streptosporangiales</taxon>
        <taxon>Streptosporangiaceae</taxon>
        <taxon>Streptosporangium</taxon>
    </lineage>
</organism>
<comment type="caution">
    <text evidence="3">The sequence shown here is derived from an EMBL/GenBank/DDBJ whole genome shotgun (WGS) entry which is preliminary data.</text>
</comment>
<evidence type="ECO:0000313" key="3">
    <source>
        <dbReference type="EMBL" id="MDP9868919.1"/>
    </source>
</evidence>